<keyword evidence="3" id="KW-1185">Reference proteome</keyword>
<evidence type="ECO:0000313" key="3">
    <source>
        <dbReference type="Proteomes" id="UP000077069"/>
    </source>
</evidence>
<proteinExistence type="predicted"/>
<feature type="region of interest" description="Disordered" evidence="1">
    <location>
        <begin position="197"/>
        <end position="228"/>
    </location>
</feature>
<evidence type="ECO:0000313" key="2">
    <source>
        <dbReference type="EMBL" id="OAG00932.1"/>
    </source>
</evidence>
<dbReference type="InParanoid" id="A0A177C252"/>
<name>A0A177C252_9PLEO</name>
<dbReference type="EMBL" id="KV441558">
    <property type="protein sequence ID" value="OAG00932.1"/>
    <property type="molecule type" value="Genomic_DNA"/>
</dbReference>
<dbReference type="Proteomes" id="UP000077069">
    <property type="component" value="Unassembled WGS sequence"/>
</dbReference>
<organism evidence="2 3">
    <name type="scientific">Paraphaeosphaeria sporulosa</name>
    <dbReference type="NCBI Taxonomy" id="1460663"/>
    <lineage>
        <taxon>Eukaryota</taxon>
        <taxon>Fungi</taxon>
        <taxon>Dikarya</taxon>
        <taxon>Ascomycota</taxon>
        <taxon>Pezizomycotina</taxon>
        <taxon>Dothideomycetes</taxon>
        <taxon>Pleosporomycetidae</taxon>
        <taxon>Pleosporales</taxon>
        <taxon>Massarineae</taxon>
        <taxon>Didymosphaeriaceae</taxon>
        <taxon>Paraphaeosphaeria</taxon>
    </lineage>
</organism>
<dbReference type="AlphaFoldDB" id="A0A177C252"/>
<accession>A0A177C252</accession>
<evidence type="ECO:0000256" key="1">
    <source>
        <dbReference type="SAM" id="MobiDB-lite"/>
    </source>
</evidence>
<dbReference type="GeneID" id="28769179"/>
<dbReference type="RefSeq" id="XP_018031297.1">
    <property type="nucleotide sequence ID" value="XM_018185693.1"/>
</dbReference>
<protein>
    <submittedName>
        <fullName evidence="2">Uncharacterized protein</fullName>
    </submittedName>
</protein>
<gene>
    <name evidence="2" type="ORF">CC84DRAFT_273152</name>
</gene>
<reference evidence="2 3" key="1">
    <citation type="submission" date="2016-05" db="EMBL/GenBank/DDBJ databases">
        <title>Comparative analysis of secretome profiles of manganese(II)-oxidizing ascomycete fungi.</title>
        <authorList>
            <consortium name="DOE Joint Genome Institute"/>
            <person name="Zeiner C.A."/>
            <person name="Purvine S.O."/>
            <person name="Zink E.M."/>
            <person name="Wu S."/>
            <person name="Pasa-Tolic L."/>
            <person name="Chaput D.L."/>
            <person name="Haridas S."/>
            <person name="Grigoriev I.V."/>
            <person name="Santelli C.M."/>
            <person name="Hansel C.M."/>
        </authorList>
    </citation>
    <scope>NUCLEOTIDE SEQUENCE [LARGE SCALE GENOMIC DNA]</scope>
    <source>
        <strain evidence="2 3">AP3s5-JAC2a</strain>
    </source>
</reference>
<sequence length="228" mass="24863">MRTAVSINRYICYTTSRFTCLSSPRFLRENRLTFTSPLHRPAGSLGRGACEGPSFPSFGDRFRAHTYRTQAPSEQLSFAACPALCIATPSLDSASKPWGQSRPNEHLLVLGTSRKLLKAGVRLSSYNVMDKPSRSRLTIIVEHIPRGSYVWDLSAHSILGRSRVPLPQGPLPASTPSKTWLLGSSASTLHGRLASIHPSKGTGPITRSRAASSEPSVWGKSFLKRPHG</sequence>